<feature type="chain" id="PRO_5046662329" evidence="1">
    <location>
        <begin position="20"/>
        <end position="138"/>
    </location>
</feature>
<evidence type="ECO:0000256" key="1">
    <source>
        <dbReference type="SAM" id="SignalP"/>
    </source>
</evidence>
<reference evidence="3" key="1">
    <citation type="submission" date="2022-01" db="EMBL/GenBank/DDBJ databases">
        <title>Colwellia maritima, isolated from seawater.</title>
        <authorList>
            <person name="Kristyanto S."/>
            <person name="Jung J."/>
            <person name="Jeon C.O."/>
        </authorList>
    </citation>
    <scope>NUCLEOTIDE SEQUENCE</scope>
    <source>
        <strain evidence="3">MSW7</strain>
    </source>
</reference>
<comment type="caution">
    <text evidence="3">The sequence shown here is derived from an EMBL/GenBank/DDBJ whole genome shotgun (WGS) entry which is preliminary data.</text>
</comment>
<keyword evidence="4" id="KW-1185">Reference proteome</keyword>
<organism evidence="3 4">
    <name type="scientific">Colwellia maritima</name>
    <dbReference type="NCBI Taxonomy" id="2912588"/>
    <lineage>
        <taxon>Bacteria</taxon>
        <taxon>Pseudomonadati</taxon>
        <taxon>Pseudomonadota</taxon>
        <taxon>Gammaproteobacteria</taxon>
        <taxon>Alteromonadales</taxon>
        <taxon>Colwelliaceae</taxon>
        <taxon>Colwellia</taxon>
    </lineage>
</organism>
<gene>
    <name evidence="3" type="ORF">L3081_11060</name>
</gene>
<dbReference type="EMBL" id="JAKKSL010000002">
    <property type="protein sequence ID" value="MCI2283838.1"/>
    <property type="molecule type" value="Genomic_DNA"/>
</dbReference>
<feature type="domain" description="DUF4124" evidence="2">
    <location>
        <begin position="10"/>
        <end position="46"/>
    </location>
</feature>
<evidence type="ECO:0000313" key="3">
    <source>
        <dbReference type="EMBL" id="MCI2283838.1"/>
    </source>
</evidence>
<dbReference type="Proteomes" id="UP001139646">
    <property type="component" value="Unassembled WGS sequence"/>
</dbReference>
<sequence length="138" mass="15345">MKIILSSIILMLLPSPLFANSVYQCTVDGVSTFSQTPCDDEYKQIDVMVGSGGDVKESDNNAECVDYLISQHKFNNPDSILIESSQKIWMTDDSGARQVLILGINSKNIHGMYAGTKSYRCFLNHDGSQLSKIQYLIK</sequence>
<dbReference type="RefSeq" id="WP_242286104.1">
    <property type="nucleotide sequence ID" value="NZ_JAKKSL010000002.1"/>
</dbReference>
<feature type="signal peptide" evidence="1">
    <location>
        <begin position="1"/>
        <end position="19"/>
    </location>
</feature>
<name>A0ABS9X0T8_9GAMM</name>
<keyword evidence="1" id="KW-0732">Signal</keyword>
<proteinExistence type="predicted"/>
<evidence type="ECO:0000259" key="2">
    <source>
        <dbReference type="Pfam" id="PF13511"/>
    </source>
</evidence>
<dbReference type="Pfam" id="PF13511">
    <property type="entry name" value="DUF4124"/>
    <property type="match status" value="1"/>
</dbReference>
<evidence type="ECO:0000313" key="4">
    <source>
        <dbReference type="Proteomes" id="UP001139646"/>
    </source>
</evidence>
<accession>A0ABS9X0T8</accession>
<dbReference type="InterPro" id="IPR025392">
    <property type="entry name" value="DUF4124"/>
</dbReference>
<protein>
    <submittedName>
        <fullName evidence="3">DUF4124 domain-containing protein</fullName>
    </submittedName>
</protein>